<feature type="region of interest" description="Disordered" evidence="5">
    <location>
        <begin position="1"/>
        <end position="21"/>
    </location>
</feature>
<feature type="region of interest" description="Disordered" evidence="5">
    <location>
        <begin position="140"/>
        <end position="250"/>
    </location>
</feature>
<keyword evidence="1" id="KW-0479">Metal-binding</keyword>
<feature type="compositionally biased region" description="Polar residues" evidence="5">
    <location>
        <begin position="192"/>
        <end position="208"/>
    </location>
</feature>
<name>A0A914ZAJ5_9BILA</name>
<feature type="compositionally biased region" description="Basic and acidic residues" evidence="5">
    <location>
        <begin position="166"/>
        <end position="180"/>
    </location>
</feature>
<reference evidence="9" key="1">
    <citation type="submission" date="2022-11" db="UniProtKB">
        <authorList>
            <consortium name="WormBaseParasite"/>
        </authorList>
    </citation>
    <scope>IDENTIFICATION</scope>
</reference>
<dbReference type="WBParaSite" id="PSU_v2.g7270.t1">
    <property type="protein sequence ID" value="PSU_v2.g7270.t1"/>
    <property type="gene ID" value="PSU_v2.g7270"/>
</dbReference>
<dbReference type="InterPro" id="IPR029071">
    <property type="entry name" value="Ubiquitin-like_domsf"/>
</dbReference>
<dbReference type="Pfam" id="PF01428">
    <property type="entry name" value="zf-AN1"/>
    <property type="match status" value="1"/>
</dbReference>
<dbReference type="PROSITE" id="PS51039">
    <property type="entry name" value="ZF_AN1"/>
    <property type="match status" value="1"/>
</dbReference>
<feature type="compositionally biased region" description="Low complexity" evidence="5">
    <location>
        <begin position="1"/>
        <end position="20"/>
    </location>
</feature>
<evidence type="ECO:0000313" key="9">
    <source>
        <dbReference type="WBParaSite" id="PSU_v2.g7270.t1"/>
    </source>
</evidence>
<dbReference type="InterPro" id="IPR000058">
    <property type="entry name" value="Znf_AN1"/>
</dbReference>
<dbReference type="InterPro" id="IPR035896">
    <property type="entry name" value="AN1-like_Znf"/>
</dbReference>
<dbReference type="SMART" id="SM00213">
    <property type="entry name" value="UBQ"/>
    <property type="match status" value="1"/>
</dbReference>
<protein>
    <submittedName>
        <fullName evidence="9">Uncharacterized protein</fullName>
    </submittedName>
</protein>
<dbReference type="Gene3D" id="3.10.20.90">
    <property type="entry name" value="Phosphatidylinositol 3-kinase Catalytic Subunit, Chain A, domain 1"/>
    <property type="match status" value="1"/>
</dbReference>
<keyword evidence="8" id="KW-1185">Reference proteome</keyword>
<dbReference type="Gene3D" id="4.10.1110.10">
    <property type="entry name" value="AN1-like Zinc finger"/>
    <property type="match status" value="1"/>
</dbReference>
<dbReference type="GO" id="GO:0008270">
    <property type="term" value="F:zinc ion binding"/>
    <property type="evidence" value="ECO:0007669"/>
    <property type="project" value="UniProtKB-KW"/>
</dbReference>
<dbReference type="Pfam" id="PF00240">
    <property type="entry name" value="ubiquitin"/>
    <property type="match status" value="1"/>
</dbReference>
<evidence type="ECO:0000259" key="7">
    <source>
        <dbReference type="PROSITE" id="PS51039"/>
    </source>
</evidence>
<evidence type="ECO:0000256" key="4">
    <source>
        <dbReference type="PROSITE-ProRule" id="PRU00449"/>
    </source>
</evidence>
<dbReference type="InterPro" id="IPR000626">
    <property type="entry name" value="Ubiquitin-like_dom"/>
</dbReference>
<dbReference type="PROSITE" id="PS50053">
    <property type="entry name" value="UBIQUITIN_2"/>
    <property type="match status" value="1"/>
</dbReference>
<dbReference type="PANTHER" id="PTHR10634:SF67">
    <property type="entry name" value="AN1-TYPE ZINC FINGER PROTEIN 3"/>
    <property type="match status" value="1"/>
</dbReference>
<dbReference type="Proteomes" id="UP000887577">
    <property type="component" value="Unplaced"/>
</dbReference>
<evidence type="ECO:0000256" key="5">
    <source>
        <dbReference type="SAM" id="MobiDB-lite"/>
    </source>
</evidence>
<proteinExistence type="predicted"/>
<dbReference type="PANTHER" id="PTHR10634">
    <property type="entry name" value="AN1-TYPE ZINC FINGER PROTEIN"/>
    <property type="match status" value="1"/>
</dbReference>
<dbReference type="InterPro" id="IPR050652">
    <property type="entry name" value="AN1_A20_ZnFinger"/>
</dbReference>
<dbReference type="SUPFAM" id="SSF118310">
    <property type="entry name" value="AN1-like Zinc finger"/>
    <property type="match status" value="1"/>
</dbReference>
<dbReference type="CDD" id="cd17039">
    <property type="entry name" value="Ubl_ubiquitin_like"/>
    <property type="match status" value="1"/>
</dbReference>
<organism evidence="8 9">
    <name type="scientific">Panagrolaimus superbus</name>
    <dbReference type="NCBI Taxonomy" id="310955"/>
    <lineage>
        <taxon>Eukaryota</taxon>
        <taxon>Metazoa</taxon>
        <taxon>Ecdysozoa</taxon>
        <taxon>Nematoda</taxon>
        <taxon>Chromadorea</taxon>
        <taxon>Rhabditida</taxon>
        <taxon>Tylenchina</taxon>
        <taxon>Panagrolaimomorpha</taxon>
        <taxon>Panagrolaimoidea</taxon>
        <taxon>Panagrolaimidae</taxon>
        <taxon>Panagrolaimus</taxon>
    </lineage>
</organism>
<dbReference type="SMART" id="SM00154">
    <property type="entry name" value="ZnF_AN1"/>
    <property type="match status" value="1"/>
</dbReference>
<sequence>MQQNQPNNNTNNNTTDDPTQSCPQVIMVTIRSIMERDDLCRIQLRTDATVRELRIACHFRIGPKAESQSLIFDGKELKDDDKMLADYGLKADCIVQLAPKMASGTLDRNPHADVILIVPDFIPQNVTSMSDLRETIRNMHTSLPSKRPTPNPNPPDRKAHMWTPEKQMEHEVTRNRMKELIKRRKRLRQQQSSPKTAASTPVMSSDVHSSMADDHNKGSHSPTSGHGDNGSICGSVGRSPLGSEPGTPPEIRLLRQQTSSTANASATTNVEVKEPPVTEKELKMYFNPPETSRQAEMLRRDLYTPPQNREGLKKIKEHFIELQKSTCGVCKRRLPLIQQSLKCRCKRVFCPKHRNAEQHKCSVDYKLAGRKKLEKEVPKIELGGARKAKLED</sequence>
<evidence type="ECO:0000256" key="2">
    <source>
        <dbReference type="ARBA" id="ARBA00022771"/>
    </source>
</evidence>
<feature type="domain" description="Ubiquitin-like" evidence="6">
    <location>
        <begin position="26"/>
        <end position="104"/>
    </location>
</feature>
<evidence type="ECO:0000313" key="8">
    <source>
        <dbReference type="Proteomes" id="UP000887577"/>
    </source>
</evidence>
<dbReference type="SUPFAM" id="SSF54236">
    <property type="entry name" value="Ubiquitin-like"/>
    <property type="match status" value="1"/>
</dbReference>
<evidence type="ECO:0000259" key="6">
    <source>
        <dbReference type="PROSITE" id="PS50053"/>
    </source>
</evidence>
<accession>A0A914ZAJ5</accession>
<keyword evidence="2 4" id="KW-0863">Zinc-finger</keyword>
<evidence type="ECO:0000256" key="1">
    <source>
        <dbReference type="ARBA" id="ARBA00022723"/>
    </source>
</evidence>
<evidence type="ECO:0000256" key="3">
    <source>
        <dbReference type="ARBA" id="ARBA00022833"/>
    </source>
</evidence>
<dbReference type="AlphaFoldDB" id="A0A914ZAJ5"/>
<feature type="domain" description="AN1-type" evidence="7">
    <location>
        <begin position="321"/>
        <end position="369"/>
    </location>
</feature>
<keyword evidence="3" id="KW-0862">Zinc</keyword>